<dbReference type="AlphaFoldDB" id="A0A502GE83"/>
<dbReference type="EMBL" id="RCZP01000002">
    <property type="protein sequence ID" value="TPG60429.1"/>
    <property type="molecule type" value="Genomic_DNA"/>
</dbReference>
<dbReference type="PROSITE" id="PS50851">
    <property type="entry name" value="CHEW"/>
    <property type="match status" value="1"/>
</dbReference>
<evidence type="ECO:0000313" key="3">
    <source>
        <dbReference type="Proteomes" id="UP000317078"/>
    </source>
</evidence>
<gene>
    <name evidence="2" type="ORF">EAH89_03370</name>
</gene>
<dbReference type="Gene3D" id="2.30.30.40">
    <property type="entry name" value="SH3 Domains"/>
    <property type="match status" value="1"/>
</dbReference>
<keyword evidence="3" id="KW-1185">Reference proteome</keyword>
<comment type="caution">
    <text evidence="2">The sequence shown here is derived from an EMBL/GenBank/DDBJ whole genome shotgun (WGS) entry which is preliminary data.</text>
</comment>
<feature type="domain" description="CheW-like" evidence="1">
    <location>
        <begin position="42"/>
        <end position="181"/>
    </location>
</feature>
<dbReference type="SUPFAM" id="SSF50341">
    <property type="entry name" value="CheW-like"/>
    <property type="match status" value="1"/>
</dbReference>
<organism evidence="2 3">
    <name type="scientific">Muricoccus nepalensis</name>
    <dbReference type="NCBI Taxonomy" id="1854500"/>
    <lineage>
        <taxon>Bacteria</taxon>
        <taxon>Pseudomonadati</taxon>
        <taxon>Pseudomonadota</taxon>
        <taxon>Alphaproteobacteria</taxon>
        <taxon>Acetobacterales</taxon>
        <taxon>Roseomonadaceae</taxon>
        <taxon>Muricoccus</taxon>
    </lineage>
</organism>
<sequence length="186" mass="19065">MVLRFLPDPGLLGGMDEARAERLLEERTRRLAGRGTRREAAGAPVLVVALGGELFGLPLDGVAAVLAAEPPCRLPGSPPEVLGLRARAGRIHAVLDLARLLGLPGGEGEHDVLLRPPPAGGRRLALRVGRALSALAPRPLPGPASPAPASPVAFRATLPGAGEPPVLGVIDLGRLLRPYASPLPGA</sequence>
<dbReference type="SMART" id="SM00260">
    <property type="entry name" value="CheW"/>
    <property type="match status" value="1"/>
</dbReference>
<name>A0A502GE83_9PROT</name>
<dbReference type="Pfam" id="PF01584">
    <property type="entry name" value="CheW"/>
    <property type="match status" value="1"/>
</dbReference>
<dbReference type="Proteomes" id="UP000317078">
    <property type="component" value="Unassembled WGS sequence"/>
</dbReference>
<dbReference type="InterPro" id="IPR036061">
    <property type="entry name" value="CheW-like_dom_sf"/>
</dbReference>
<proteinExistence type="predicted"/>
<dbReference type="OrthoDB" id="5298045at2"/>
<evidence type="ECO:0000313" key="2">
    <source>
        <dbReference type="EMBL" id="TPG60429.1"/>
    </source>
</evidence>
<dbReference type="InterPro" id="IPR002545">
    <property type="entry name" value="CheW-lke_dom"/>
</dbReference>
<evidence type="ECO:0000259" key="1">
    <source>
        <dbReference type="PROSITE" id="PS50851"/>
    </source>
</evidence>
<dbReference type="RefSeq" id="WP_140881355.1">
    <property type="nucleotide sequence ID" value="NZ_RCZP01000002.1"/>
</dbReference>
<dbReference type="GO" id="GO:0006935">
    <property type="term" value="P:chemotaxis"/>
    <property type="evidence" value="ECO:0007669"/>
    <property type="project" value="InterPro"/>
</dbReference>
<protein>
    <submittedName>
        <fullName evidence="2">Chemotaxis protein CheW</fullName>
    </submittedName>
</protein>
<reference evidence="2 3" key="1">
    <citation type="journal article" date="2019" name="Environ. Microbiol.">
        <title>Species interactions and distinct microbial communities in high Arctic permafrost affected cryosols are associated with the CH4 and CO2 gas fluxes.</title>
        <authorList>
            <person name="Altshuler I."/>
            <person name="Hamel J."/>
            <person name="Turney S."/>
            <person name="Magnuson E."/>
            <person name="Levesque R."/>
            <person name="Greer C."/>
            <person name="Whyte L.G."/>
        </authorList>
    </citation>
    <scope>NUCLEOTIDE SEQUENCE [LARGE SCALE GENOMIC DNA]</scope>
    <source>
        <strain evidence="2 3">S9.3B</strain>
    </source>
</reference>
<dbReference type="Gene3D" id="2.40.50.180">
    <property type="entry name" value="CheA-289, Domain 4"/>
    <property type="match status" value="1"/>
</dbReference>
<accession>A0A502GE83</accession>
<dbReference type="GO" id="GO:0007165">
    <property type="term" value="P:signal transduction"/>
    <property type="evidence" value="ECO:0007669"/>
    <property type="project" value="InterPro"/>
</dbReference>